<dbReference type="OMA" id="CLAEIWT"/>
<dbReference type="Gene3D" id="1.20.120.330">
    <property type="entry name" value="Nucleotidyltransferases domain 2"/>
    <property type="match status" value="1"/>
</dbReference>
<evidence type="ECO:0000256" key="1">
    <source>
        <dbReference type="SAM" id="MobiDB-lite"/>
    </source>
</evidence>
<dbReference type="CDD" id="cd06257">
    <property type="entry name" value="DnaJ"/>
    <property type="match status" value="1"/>
</dbReference>
<evidence type="ECO:0000313" key="3">
    <source>
        <dbReference type="EMBL" id="GCC19729.1"/>
    </source>
</evidence>
<name>A0A401RNK3_CHIPU</name>
<dbReference type="EMBL" id="BEZZ01001592">
    <property type="protein sequence ID" value="GCC19729.1"/>
    <property type="molecule type" value="Genomic_DNA"/>
</dbReference>
<evidence type="ECO:0000259" key="2">
    <source>
        <dbReference type="SMART" id="SM00748"/>
    </source>
</evidence>
<dbReference type="Gene3D" id="3.30.565.10">
    <property type="entry name" value="Histidine kinase-like ATPase, C-terminal domain"/>
    <property type="match status" value="1"/>
</dbReference>
<dbReference type="InterPro" id="IPR001623">
    <property type="entry name" value="DnaJ_domain"/>
</dbReference>
<dbReference type="NCBIfam" id="NF047352">
    <property type="entry name" value="P_loop_sacsin"/>
    <property type="match status" value="3"/>
</dbReference>
<dbReference type="STRING" id="137246.A0A401RNK3"/>
<dbReference type="SUPFAM" id="SSF46565">
    <property type="entry name" value="Chaperone J-domain"/>
    <property type="match status" value="1"/>
</dbReference>
<accession>A0A401RNK3</accession>
<dbReference type="OrthoDB" id="1262810at2759"/>
<feature type="compositionally biased region" description="Basic and acidic residues" evidence="1">
    <location>
        <begin position="19"/>
        <end position="29"/>
    </location>
</feature>
<dbReference type="SMART" id="SM00748">
    <property type="entry name" value="HEPN"/>
    <property type="match status" value="1"/>
</dbReference>
<dbReference type="PANTHER" id="PTHR46919">
    <property type="entry name" value="ZINC FINGER, C3HC4 TYPE (RING FINGER) FAMILY PROTEIN"/>
    <property type="match status" value="1"/>
</dbReference>
<dbReference type="PANTHER" id="PTHR46919:SF2">
    <property type="entry name" value="SACSIN"/>
    <property type="match status" value="1"/>
</dbReference>
<feature type="domain" description="HEPN" evidence="2">
    <location>
        <begin position="4309"/>
        <end position="4430"/>
    </location>
</feature>
<dbReference type="InterPro" id="IPR036869">
    <property type="entry name" value="J_dom_sf"/>
</dbReference>
<dbReference type="Proteomes" id="UP000287033">
    <property type="component" value="Unassembled WGS sequence"/>
</dbReference>
<comment type="caution">
    <text evidence="3">The sequence shown here is derived from an EMBL/GenBank/DDBJ whole genome shotgun (WGS) entry which is preliminary data.</text>
</comment>
<keyword evidence="4" id="KW-1185">Reference proteome</keyword>
<evidence type="ECO:0000313" key="4">
    <source>
        <dbReference type="Proteomes" id="UP000287033"/>
    </source>
</evidence>
<feature type="region of interest" description="Disordered" evidence="1">
    <location>
        <begin position="51"/>
        <end position="96"/>
    </location>
</feature>
<dbReference type="Pfam" id="PF05168">
    <property type="entry name" value="HEPN"/>
    <property type="match status" value="1"/>
</dbReference>
<organism evidence="3 4">
    <name type="scientific">Chiloscyllium punctatum</name>
    <name type="common">Brownbanded bambooshark</name>
    <name type="synonym">Hemiscyllium punctatum</name>
    <dbReference type="NCBI Taxonomy" id="137246"/>
    <lineage>
        <taxon>Eukaryota</taxon>
        <taxon>Metazoa</taxon>
        <taxon>Chordata</taxon>
        <taxon>Craniata</taxon>
        <taxon>Vertebrata</taxon>
        <taxon>Chondrichthyes</taxon>
        <taxon>Elasmobranchii</taxon>
        <taxon>Galeomorphii</taxon>
        <taxon>Galeoidea</taxon>
        <taxon>Orectolobiformes</taxon>
        <taxon>Hemiscylliidae</taxon>
        <taxon>Chiloscyllium</taxon>
    </lineage>
</organism>
<dbReference type="SUPFAM" id="SSF81593">
    <property type="entry name" value="Nucleotidyltransferase substrate binding subunit/domain"/>
    <property type="match status" value="1"/>
</dbReference>
<dbReference type="Gene3D" id="1.10.287.110">
    <property type="entry name" value="DnaJ domain"/>
    <property type="match status" value="1"/>
</dbReference>
<protein>
    <recommendedName>
        <fullName evidence="2">HEPN domain-containing protein</fullName>
    </recommendedName>
</protein>
<dbReference type="SUPFAM" id="SSF55874">
    <property type="entry name" value="ATPase domain of HSP90 chaperone/DNA topoisomerase II/histidine kinase"/>
    <property type="match status" value="3"/>
</dbReference>
<reference evidence="3 4" key="1">
    <citation type="journal article" date="2018" name="Nat. Ecol. Evol.">
        <title>Shark genomes provide insights into elasmobranch evolution and the origin of vertebrates.</title>
        <authorList>
            <person name="Hara Y"/>
            <person name="Yamaguchi K"/>
            <person name="Onimaru K"/>
            <person name="Kadota M"/>
            <person name="Koyanagi M"/>
            <person name="Keeley SD"/>
            <person name="Tatsumi K"/>
            <person name="Tanaka K"/>
            <person name="Motone F"/>
            <person name="Kageyama Y"/>
            <person name="Nozu R"/>
            <person name="Adachi N"/>
            <person name="Nishimura O"/>
            <person name="Nakagawa R"/>
            <person name="Tanegashima C"/>
            <person name="Kiyatake I"/>
            <person name="Matsumoto R"/>
            <person name="Murakumo K"/>
            <person name="Nishida K"/>
            <person name="Terakita A"/>
            <person name="Kuratani S"/>
            <person name="Sato K"/>
            <person name="Hyodo S Kuraku.S."/>
        </authorList>
    </citation>
    <scope>NUCLEOTIDE SEQUENCE [LARGE SCALE GENOMIC DNA]</scope>
</reference>
<gene>
    <name evidence="3" type="ORF">chiPu_0018493</name>
</gene>
<proteinExistence type="predicted"/>
<sequence>MSRIVFFCALMMWQYEKHRPSPRCKRENRSISNSNDHQGLGAGFVLRARTRRGRGSGEARGEGGARAGLARGSRRGRVSGEGGAGSGPEPEPGLNSNGCESWRAAAFLWYAAASLMMASLLHRESQAAGSFSSSSKKTRKKFGATTPPFIDYLKEILRRYPDGGQILKELIQNADDAEAKEVVFIFDERTYGTTSVFIKDLKKFQGPALIVYNNSVFSEEDWHSIQTTGISKKRNDPSKVGQFGLGFNTVYHITDLPSIFSGKYIGIFDPQEKLFGEQEAGYIWSLDDLEDRKALENSRDQFRPFRYAMEATGTISWANALKEHYFNGTLFRFPLRTEPSEILDNLYDKAKIFDLFDSFQADEDMSLLFLRNVTSVCIKHIDTSGNVKVRLEIAALQPEYIPSFNNNLNVERQEVISNVKSSTCIKAISHRIATEEHHNHWLITNCTGNTGVWANLDDLAEKLSYTPYVGLAFPLTKGETIKTETRANFEGRLSFFLPLPNNEANKTGLPVHINAFFGLSDNRRHIKWIESDQRYDEAAKWNELLIEKILPCAYCQFILDAITLAQTSVLKPSSVYRLWPDYDKMNHKERWVKIIKETIKRLLELNVLCLAACEEKWIRADKAMFLECDDRRDVRQAIENVLIKEAQPLVRVPSHVFKAIVFTLENKSYLNMVTPASLRNILQHCDMYGIPYEQKLMLLEYVLSDEQYSSLNNLQLLPVSNGSFVKFQISSSDEPVFTDSIKFPRILLPALKRSFLPEDLGDALQQHIKKIAYNQIFSNLICLDADTVTRHIRKALPENWLKKVGHVTWVITDTQHPPIQWLAQFWDFLNKNCKTLDKFEGLPLIPLSSLRDCMDSVQLAHLSKNITIIFHMQNGYKLPDTIASIITRAGGSVVQSCDEFLKHQQLAKYVFLPSPNNVLKLFLNLGCEQVVKEIGSMSFEDRRALRSFLAEASVFDTDEVNILFKLPIFRQMTSLRSTNKELVTAGTYGALSNDVYPEIPDDMPLPEIVLKCVDEKDRRLMLMRGKLLTTADVALLMLKGVETQKYEPQQIEKVMLWFLKNSGILFKQKPELFNKCKTLRFLTSKDRLVQASALFDPNNITFQHLFQPEYQHVFPPPVYSSDEKVLLTLQKLGLKSKEDSISPEDLVKVAQLIDRRHSQANDISNVCKKAEALIKVCNTTSVLAICSYQTVEQLLSLHWVPCNSLPKALTECTNLNIDFHKPENVRDSKYASIIGLVMPLTDKFTEKSSKILGLLNQPPPKKVVENLLFIVDQVHTSSNSPCNFLTDLQSIYEYMQKHLSQFKTLLLSIEQPWIWNGCGFSYPQHIVFSYHEDLDLSCYVKRVPREISQYKELLTGCAVKTCFSDGEIIQILYHIKDNLDKLNSGCGSPNELKTIISILDWMRRNNLPFNNDLPVPVWKDGQGIFCLKPCSKVVFCDLDKATLEDIIKNENIYIVHKEVCLAIVEWLNVPPLSNKVLQPELTGIEQYGQVEPIVLRIKNILKEYDQEHDLFKELLQNAEDAGSTVCSFLVDMRQNKDVPESLIDPGMASCHGPALWSYNNECFTDDDFHNITRIGTGSKETQIDKIGKFGLGFNSVYHITDVPSILSGKYLLIFDPNVTHLKKHIHCVTNPGIKLNLYDHKDLIQKFPGQFNPYNGIFGCNFKTDSGEHFYYEGTLIKLPFRTPEEAAVSGLSNKYYNQKHIMSLVESFKQMSKDLVIFLKNVRKVSLKFISEHSAHENQIISVFKMERQILNLIEMADNFPIKKMQQNAVNVLESTNKFSKKIRSFSTSTIIQFTEETIDNPNHIKYWLVHSCFGMAKALQIACSKTTNTYFAPPLGSVAIPLKKKKETGHWMPNTEVEVGQVFCFLPLSLQCGLPVHINGSFAVTSNRKNLWSSGPKGDWNQALLEDAVSTAYVTSISLMQQMSQKGEFENYDYYTFWPNVKNVDNQFRVIVENFYKAIAHGINGVTVKAFSNGKDWCPINQACFLDSSILKNKRVGESAVTEFSKFLSKPYISVHLPEWVKQSFIASGCGQSIEQNTYDWELFYKEIVFQNLDAINPKTRNDFIIYAIDIRNSSIDEMLSIKPCMPVSGKKDLQYIKNLVHPEGKIACLYDAEEGRFLTGTSETFLHPERLLRLEMLGMVKDKIAFPELLERAVTIKQVWDLDRNKAYQRVRHILDLLKDLNQLSDDEQQNLQNVPFLPAFLPYSQEQNVSLDTVVLTKAKDLYSCKFQLLVNMTEMVLDKELLKGTKLSTEAVFFLGLNRQPPIRTVLEQLKHVYTYNNIATSDLKRITKECYIYLTKQLKGDPESKKEIYDAAQEFPFILVHGQFVSVNLVARKVSFDAVPYLYELPKEYVECEELWKCLEIKEYFRLQDYVSVLKSMSDKYHGSRLSDNDLAICLRIVTTGFIEASDQEDILQNVLLPNQHCILQSAQTLQYNDTPWLVVGDDVNLCHNQIARETAVRFHVQTTKHRALKVLQVKDMSVWAQEFGQQEKLTVRLKNIIKAYPSKKDILKELIQNADDAEASEIHFIWDPRKHGTIKTFGEEWNALQGPALCVYNNKKFSDKDIEGIQQLGEGGKRNSPEKTGKYGLGFNSVYHLTDCPSFLSGDSMLCIFDPNLAVLSTAKSHSPGGMFAVNQKFKSTFEDVYNTFLPSFFNLEEGTMFRLPLRTAEMAEKSDISKQAATKDMILELLEVLKDDSDSLLLFLNNIKKISFHKMDKKSSELHGMYTAEVDMSQESTREQEHLQNYIQKCLSSMTGESKIESHQVIYEMEIRSSNKHPTKWILANKVGVSNTEVAESVQNFCSSLGQILLPRGSVAACTNCNSFQGKAFCFLPLPIETGLPVHINGNFAVDFARRDLWKQDGQSGKMKWNNFLKLHLIAPLYADLLDYMQKKIADSNVDPLKFNSLELCKNYIEPDYLWFFPHVSEDVPQEWQLMINQIYRCIYQKGLCLIPTIKHESNQLHDEKKIIIITWSSLTKEKRAEVPHFVTAHITGKLTEILEDIGMNLVLQSDFMTKVLKSLERACMDVFILNPSTVRKFLQIHPLNNPELTKTNYPLLLSESLIKDGTRCMALLDYCLSDVKDGNYSCLNSLPLLVTQDNMLGKFKRISPKYISKFHDLFPESQKYFASYDVNKKYKDFLVTAGFLEDFTISRAEQFIRSKLGYKFQINSTDPQLWLNWTENEQFIEWLKKLWKYFESQIKNDDDKESTVDKLKLLFSDLAILPVLCPSCTDQPLLAPLGSLHSVICEMTQTSIARILLKLGLAKIAADYFSLKVMFNFIRPNSMKTDDKNAILQHLRLTKLNWNNLNEWEIESILRFLHSGIEASDDKLKYQEQLKTLPLFETMEETFESIEMYNVVYILNTQLSDTFPHLYKLDSSCMFLKKTRINTEVSEDLGIQIIDDLQFFMDYILPNIEQIFSDQKLDVIHLLYNIICCYPLAYEVKKEQVVSALKNVKLIKAKNGIFQKVSYFYENSGRLFKIMIPAENFIPEDFFKALGCHLDDSNLNKLLKDLGLKCTVSSDDFIAFATQVSEEVKLHAPLKELIEKSEALVTYLCSINEENLQKNFYEKVASIKFVYPHKVRESLRGLHSPYAEGRNFVALRDSLVKHRDEDEELVWTSMPILPTKCSQSRNNINRLKAAGAICSPPENVVIANLRKVCLAPCINQSVIKTRSKVLQTAYGFLQNRAFDVQALTDLPIVLVEEDSKLVKINEVVFSLQNYLEFCPYLYRLPPLLAPYREFFQKLDVALEPSASHLTQVLRSLYGDSRKVNSLNQNQMTTVKRTLYFLFSLLESKTEERAPEKLKPLYLPASDGFLYASETLCFNDRITTGSRRDASALKEKFNFLLDLGECYLNPDPYKQINLIQFLPEEIRPKMLSQLTEEVLNESVLRICPYGDNCAFRNDFHKILVSSSFRIGLVSLLKGQCSGELAVSDVERDCENVFSKIQIICCEKLETILCLGSRQLSNTSIDKQVYTKMNNMGSGVVYLEHRENVPFSMKTVIIHSLATEINLLLKNALNKDSLLILVLMLSCENPEDIPKVLEGKGIHTGKLKFEVSLDLPNPGEPIPEELIHTLEMDIMYNFRVGEYVGYKGPTSNEYLYAIFIERLSTDTFFKDIRMQKYKIKIGHDSFIVVNHLDVYKFIQQKAPEEVSQNLVVLDLPKDQQQTFGQKYESFDNIKKEIQEYLKEIRNLPRDERQKAIRRLYLKWHPDKNPNNIEVTTKLCHFIQEKVKQLDIINAENGSSSSTFKSSFSHKEEDFSSFFNQWNTEASRHKQSYSQQKKNQSASEFWSFPNRSQSNPEEAQRWFRQAKCDFKAAPNDLGSTGRDCTATEWLYFKIHQAVEKALIAAEYIYSGKCISDHSITFLASQVSRYSTKLSDLEKVVIKLRELGVDSKKTQYPNYHSQPHVPNDQFKAGHEQEVLNLAQTVLDYIEDYIMSNS</sequence>
<dbReference type="Pfam" id="PF25794">
    <property type="entry name" value="SACS"/>
    <property type="match status" value="3"/>
</dbReference>
<dbReference type="InterPro" id="IPR036890">
    <property type="entry name" value="HATPase_C_sf"/>
</dbReference>
<dbReference type="InterPro" id="IPR007842">
    <property type="entry name" value="HEPN_dom"/>
</dbReference>
<feature type="region of interest" description="Disordered" evidence="1">
    <location>
        <begin position="19"/>
        <end position="39"/>
    </location>
</feature>
<dbReference type="InterPro" id="IPR058210">
    <property type="entry name" value="SACS/Nov_dom"/>
</dbReference>